<evidence type="ECO:0000313" key="2">
    <source>
        <dbReference type="EnsemblMetazoa" id="AALB005202-PA"/>
    </source>
</evidence>
<reference evidence="2" key="2">
    <citation type="submission" date="2022-08" db="UniProtKB">
        <authorList>
            <consortium name="EnsemblMetazoa"/>
        </authorList>
    </citation>
    <scope>IDENTIFICATION</scope>
    <source>
        <strain evidence="2">STECLA/ALBI9_A</strain>
    </source>
</reference>
<sequence>MQQSPSSGPETMDLGTLIDEACSSHAVDCASLHRVLHLIAANIHIARSTGSMDERCAGRSKASNNNANRRSTVAQGNQRRELEVILNRLQSVQGMLHEIQRKVNKMEKSEVRARNANQTPKGSRMSARINNIGTSGLGNRSPAVGADCDEVQNMLLEGNTNDCLCVIKRRMRNAAHSCQN</sequence>
<evidence type="ECO:0000313" key="3">
    <source>
        <dbReference type="Proteomes" id="UP000069272"/>
    </source>
</evidence>
<dbReference type="AlphaFoldDB" id="A0A182FFB0"/>
<dbReference type="EnsemblMetazoa" id="AALB005202-RA">
    <property type="protein sequence ID" value="AALB005202-PA"/>
    <property type="gene ID" value="AALB005202"/>
</dbReference>
<accession>A0A182FFB0</accession>
<evidence type="ECO:0000256" key="1">
    <source>
        <dbReference type="SAM" id="MobiDB-lite"/>
    </source>
</evidence>
<feature type="region of interest" description="Disordered" evidence="1">
    <location>
        <begin position="106"/>
        <end position="127"/>
    </location>
</feature>
<dbReference type="VEuPathDB" id="VectorBase:AALB005202"/>
<feature type="compositionally biased region" description="Low complexity" evidence="1">
    <location>
        <begin position="59"/>
        <end position="71"/>
    </location>
</feature>
<proteinExistence type="predicted"/>
<dbReference type="Proteomes" id="UP000069272">
    <property type="component" value="Chromosome 3L"/>
</dbReference>
<reference evidence="2 3" key="1">
    <citation type="journal article" date="2017" name="G3 (Bethesda)">
        <title>The Physical Genome Mapping of Anopheles albimanus Corrected Scaffold Misassemblies and Identified Interarm Rearrangements in Genus Anopheles.</title>
        <authorList>
            <person name="Artemov G.N."/>
            <person name="Peery A.N."/>
            <person name="Jiang X."/>
            <person name="Tu Z."/>
            <person name="Stegniy V.N."/>
            <person name="Sharakhova M.V."/>
            <person name="Sharakhov I.V."/>
        </authorList>
    </citation>
    <scope>NUCLEOTIDE SEQUENCE [LARGE SCALE GENOMIC DNA]</scope>
    <source>
        <strain evidence="2 3">ALBI9_A</strain>
    </source>
</reference>
<name>A0A182FFB0_ANOAL</name>
<keyword evidence="3" id="KW-1185">Reference proteome</keyword>
<organism evidence="2 3">
    <name type="scientific">Anopheles albimanus</name>
    <name type="common">New world malaria mosquito</name>
    <dbReference type="NCBI Taxonomy" id="7167"/>
    <lineage>
        <taxon>Eukaryota</taxon>
        <taxon>Metazoa</taxon>
        <taxon>Ecdysozoa</taxon>
        <taxon>Arthropoda</taxon>
        <taxon>Hexapoda</taxon>
        <taxon>Insecta</taxon>
        <taxon>Pterygota</taxon>
        <taxon>Neoptera</taxon>
        <taxon>Endopterygota</taxon>
        <taxon>Diptera</taxon>
        <taxon>Nematocera</taxon>
        <taxon>Culicoidea</taxon>
        <taxon>Culicidae</taxon>
        <taxon>Anophelinae</taxon>
        <taxon>Anopheles</taxon>
    </lineage>
</organism>
<protein>
    <submittedName>
        <fullName evidence="2">Uncharacterized protein</fullName>
    </submittedName>
</protein>
<feature type="region of interest" description="Disordered" evidence="1">
    <location>
        <begin position="49"/>
        <end position="76"/>
    </location>
</feature>